<reference evidence="1 2" key="1">
    <citation type="submission" date="2018-10" db="EMBL/GenBank/DDBJ databases">
        <title>Genomic Encyclopedia of Type Strains, Phase IV (KMG-IV): sequencing the most valuable type-strain genomes for metagenomic binning, comparative biology and taxonomic classification.</title>
        <authorList>
            <person name="Goeker M."/>
        </authorList>
    </citation>
    <scope>NUCLEOTIDE SEQUENCE [LARGE SCALE GENOMIC DNA]</scope>
    <source>
        <strain evidence="1 2">DSM 4734</strain>
    </source>
</reference>
<evidence type="ECO:0000313" key="1">
    <source>
        <dbReference type="EMBL" id="RKR00387.1"/>
    </source>
</evidence>
<gene>
    <name evidence="1" type="ORF">C7435_1595</name>
</gene>
<dbReference type="EMBL" id="RBIM01000003">
    <property type="protein sequence ID" value="RKR00387.1"/>
    <property type="molecule type" value="Genomic_DNA"/>
</dbReference>
<protein>
    <submittedName>
        <fullName evidence="1">Uncharacterized protein</fullName>
    </submittedName>
</protein>
<accession>A0A495DDH2</accession>
<comment type="caution">
    <text evidence="1">The sequence shown here is derived from an EMBL/GenBank/DDBJ whole genome shotgun (WGS) entry which is preliminary data.</text>
</comment>
<evidence type="ECO:0000313" key="2">
    <source>
        <dbReference type="Proteomes" id="UP000273675"/>
    </source>
</evidence>
<proteinExistence type="predicted"/>
<name>A0A495DDH2_9PROT</name>
<sequence length="319" mass="34171">MTEAALNRYIALHEALGRGRSKPDSTALPFTASALLRTADETAEPRQLVSRTREIHDAIKDRLGGHRAPTGSLRWVYAAMMTARGIDPERFFALREAVRAARKASGTGSVHGGGARAALVLALSDEPTETLVARFYAIKQAIRPPWWRSDVSITDTFAAAHAAEGASPGDVTARREQAAQVFAADHHFKHYKREATRLAVLLHASPHQAVAAFDSLREAARSQKRLRGEHDKSMLVAWAVEGLTVADVHAMADISERLPKKCRGAGAPRTRLAHQILTADRPGVPATDVSAMAAVIAAQTAVMVAIMSSTVVATTATAS</sequence>
<dbReference type="RefSeq" id="WP_170150392.1">
    <property type="nucleotide sequence ID" value="NZ_RBIM01000003.1"/>
</dbReference>
<dbReference type="Proteomes" id="UP000273675">
    <property type="component" value="Unassembled WGS sequence"/>
</dbReference>
<organism evidence="1 2">
    <name type="scientific">Maricaulis maris</name>
    <dbReference type="NCBI Taxonomy" id="74318"/>
    <lineage>
        <taxon>Bacteria</taxon>
        <taxon>Pseudomonadati</taxon>
        <taxon>Pseudomonadota</taxon>
        <taxon>Alphaproteobacteria</taxon>
        <taxon>Maricaulales</taxon>
        <taxon>Maricaulaceae</taxon>
        <taxon>Maricaulis</taxon>
    </lineage>
</organism>
<dbReference type="AlphaFoldDB" id="A0A495DDH2"/>